<dbReference type="GO" id="GO:0003690">
    <property type="term" value="F:double-stranded DNA binding"/>
    <property type="evidence" value="ECO:0007669"/>
    <property type="project" value="TreeGrafter"/>
</dbReference>
<evidence type="ECO:0000256" key="1">
    <source>
        <dbReference type="ARBA" id="ARBA00023125"/>
    </source>
</evidence>
<evidence type="ECO:0000256" key="3">
    <source>
        <dbReference type="SAM" id="MobiDB-lite"/>
    </source>
</evidence>
<feature type="compositionally biased region" description="Basic and acidic residues" evidence="3">
    <location>
        <begin position="124"/>
        <end position="140"/>
    </location>
</feature>
<gene>
    <name evidence="5" type="ORF">H114_02058</name>
</gene>
<dbReference type="SUPFAM" id="SSF100939">
    <property type="entry name" value="SPOC domain-like"/>
    <property type="match status" value="1"/>
</dbReference>
<keyword evidence="2" id="KW-0233">DNA recombination</keyword>
<evidence type="ECO:0000313" key="5">
    <source>
        <dbReference type="EMBL" id="EMF30785.1"/>
    </source>
</evidence>
<protein>
    <submittedName>
        <fullName evidence="5">Putative DNA repair protein, Ku family</fullName>
    </submittedName>
</protein>
<dbReference type="OrthoDB" id="9795084at2"/>
<proteinExistence type="predicted"/>
<evidence type="ECO:0000313" key="6">
    <source>
        <dbReference type="Proteomes" id="UP000011732"/>
    </source>
</evidence>
<keyword evidence="6" id="KW-1185">Reference proteome</keyword>
<comment type="caution">
    <text evidence="5">The sequence shown here is derived from an EMBL/GenBank/DDBJ whole genome shotgun (WGS) entry which is preliminary data.</text>
</comment>
<dbReference type="AlphaFoldDB" id="M3DLE8"/>
<evidence type="ECO:0000256" key="2">
    <source>
        <dbReference type="ARBA" id="ARBA00023172"/>
    </source>
</evidence>
<dbReference type="PANTHER" id="PTHR41251">
    <property type="entry name" value="NON-HOMOLOGOUS END JOINING PROTEIN KU"/>
    <property type="match status" value="1"/>
</dbReference>
<organism evidence="5 6">
    <name type="scientific">Streptomyces gancidicus BKS 13-15</name>
    <dbReference type="NCBI Taxonomy" id="1284664"/>
    <lineage>
        <taxon>Bacteria</taxon>
        <taxon>Bacillati</taxon>
        <taxon>Actinomycetota</taxon>
        <taxon>Actinomycetes</taxon>
        <taxon>Kitasatosporales</taxon>
        <taxon>Streptomycetaceae</taxon>
        <taxon>Streptomyces</taxon>
        <taxon>Streptomyces pseudogriseolus group</taxon>
    </lineage>
</organism>
<feature type="domain" description="Ku" evidence="4">
    <location>
        <begin position="2"/>
        <end position="47"/>
    </location>
</feature>
<dbReference type="EMBL" id="AOHP01000012">
    <property type="protein sequence ID" value="EMF30785.1"/>
    <property type="molecule type" value="Genomic_DNA"/>
</dbReference>
<dbReference type="InterPro" id="IPR006164">
    <property type="entry name" value="DNA_bd_Ku70/Ku80"/>
</dbReference>
<accession>M3DLE8</accession>
<dbReference type="InterPro" id="IPR009187">
    <property type="entry name" value="Prok_Ku"/>
</dbReference>
<dbReference type="InterPro" id="IPR016194">
    <property type="entry name" value="SPOC-like_C_dom_sf"/>
</dbReference>
<dbReference type="PATRIC" id="fig|1284664.3.peg.418"/>
<dbReference type="GO" id="GO:0006303">
    <property type="term" value="P:double-strand break repair via nonhomologous end joining"/>
    <property type="evidence" value="ECO:0007669"/>
    <property type="project" value="InterPro"/>
</dbReference>
<dbReference type="PANTHER" id="PTHR41251:SF1">
    <property type="entry name" value="NON-HOMOLOGOUS END JOINING PROTEIN KU"/>
    <property type="match status" value="1"/>
</dbReference>
<dbReference type="Pfam" id="PF02735">
    <property type="entry name" value="Ku"/>
    <property type="match status" value="1"/>
</dbReference>
<dbReference type="GO" id="GO:0006310">
    <property type="term" value="P:DNA recombination"/>
    <property type="evidence" value="ECO:0007669"/>
    <property type="project" value="UniProtKB-KW"/>
</dbReference>
<evidence type="ECO:0000259" key="4">
    <source>
        <dbReference type="Pfam" id="PF02735"/>
    </source>
</evidence>
<feature type="region of interest" description="Disordered" evidence="3">
    <location>
        <begin position="121"/>
        <end position="140"/>
    </location>
</feature>
<name>M3DLE8_STREZ</name>
<reference evidence="5 6" key="1">
    <citation type="journal article" date="2013" name="Genome Announc.">
        <title>Draft Genome Sequence of Streptomyces gancidicus Strain BKS 13-15.</title>
        <authorList>
            <person name="Kumar S."/>
            <person name="Kaur N."/>
            <person name="Singh N.K."/>
            <person name="Raghava G.P."/>
            <person name="Mayilraj S."/>
        </authorList>
    </citation>
    <scope>NUCLEOTIDE SEQUENCE [LARGE SCALE GENOMIC DNA]</scope>
    <source>
        <strain evidence="5 6">BKS 13-15</strain>
    </source>
</reference>
<dbReference type="Proteomes" id="UP000011732">
    <property type="component" value="Unassembled WGS sequence"/>
</dbReference>
<keyword evidence="1" id="KW-0238">DNA-binding</keyword>
<sequence>MEVLSRTGLVAMAKVALRSRERRAVVRSYTGMLLLQTLRWRDEIRDPGDLAHLVPDVPLSASERRLAGVLVQEMIGVDDSVDGDRYAHALEQLVDAVVAGDTPAEPPRPEPVVDLMTAVQQSVDEARSARHPTKVDRKGR</sequence>